<organism evidence="1 2">
    <name type="scientific">Naganishia cerealis</name>
    <dbReference type="NCBI Taxonomy" id="610337"/>
    <lineage>
        <taxon>Eukaryota</taxon>
        <taxon>Fungi</taxon>
        <taxon>Dikarya</taxon>
        <taxon>Basidiomycota</taxon>
        <taxon>Agaricomycotina</taxon>
        <taxon>Tremellomycetes</taxon>
        <taxon>Filobasidiales</taxon>
        <taxon>Filobasidiaceae</taxon>
        <taxon>Naganishia</taxon>
    </lineage>
</organism>
<proteinExistence type="predicted"/>
<evidence type="ECO:0000313" key="2">
    <source>
        <dbReference type="Proteomes" id="UP001241377"/>
    </source>
</evidence>
<name>A0ACC2W9F5_9TREE</name>
<reference evidence="1" key="1">
    <citation type="submission" date="2023-04" db="EMBL/GenBank/DDBJ databases">
        <title>Draft Genome sequencing of Naganishia species isolated from polar environments using Oxford Nanopore Technology.</title>
        <authorList>
            <person name="Leo P."/>
            <person name="Venkateswaran K."/>
        </authorList>
    </citation>
    <scope>NUCLEOTIDE SEQUENCE</scope>
    <source>
        <strain evidence="1">MNA-CCFEE 5261</strain>
    </source>
</reference>
<comment type="caution">
    <text evidence="1">The sequence shown here is derived from an EMBL/GenBank/DDBJ whole genome shotgun (WGS) entry which is preliminary data.</text>
</comment>
<evidence type="ECO:0000313" key="1">
    <source>
        <dbReference type="EMBL" id="KAJ9108073.1"/>
    </source>
</evidence>
<keyword evidence="2" id="KW-1185">Reference proteome</keyword>
<sequence length="212" mass="23572">MSTFSDPVNPLPGLPLIHSYSYHSALPLEDVMMERDDGQTVKETWIMGIDEAGRGRPMVYAAAYCPKSFQGELEELGFDASIIAKVTRDRIIESWIHPESPRLTMCLKAVPMEMVVAKGKGKKKVAGKNGKGKDAKRTASSNVLDMDDEEAKSQEAQEPARKRQRLQEFDSETLTESESFDALTPSEKDGDELHVRMVEERGSGYPSGKQSF</sequence>
<dbReference type="EMBL" id="JASBWR010000022">
    <property type="protein sequence ID" value="KAJ9108073.1"/>
    <property type="molecule type" value="Genomic_DNA"/>
</dbReference>
<dbReference type="Proteomes" id="UP001241377">
    <property type="component" value="Unassembled WGS sequence"/>
</dbReference>
<gene>
    <name evidence="1" type="ORF">QFC19_002538</name>
</gene>
<protein>
    <submittedName>
        <fullName evidence="1">Uncharacterized protein</fullName>
    </submittedName>
</protein>
<accession>A0ACC2W9F5</accession>